<proteinExistence type="predicted"/>
<evidence type="ECO:0000313" key="2">
    <source>
        <dbReference type="EMBL" id="KKN41862.1"/>
    </source>
</evidence>
<dbReference type="AlphaFoldDB" id="A0A0F9QY25"/>
<sequence>MATKVKATSRTKTVGKRGNVRGVNGKGRDTNRLDPTFTVKPASEAEKIVIRPPQLKTFKVTLKGKTPLIVHKFSEKSKKQIEGNQQHKPKEARGPRDPKAEYLAACYVMPGSKAGAKGCKYAITAVCIKASMISACRVIDGLPMTLARCVFHVLAEEGGLVPLKFKGTHPRMREDTIRLPNGSLDLRYRPEFTDWSVTVAIEYNAAVISAEQIVNLLAVAGFSCGLCELRPNSKSGPGGSNGTYGVQTA</sequence>
<gene>
    <name evidence="2" type="ORF">LCGC14_0719220</name>
</gene>
<protein>
    <submittedName>
        <fullName evidence="2">Uncharacterized protein</fullName>
    </submittedName>
</protein>
<accession>A0A0F9QY25</accession>
<organism evidence="2">
    <name type="scientific">marine sediment metagenome</name>
    <dbReference type="NCBI Taxonomy" id="412755"/>
    <lineage>
        <taxon>unclassified sequences</taxon>
        <taxon>metagenomes</taxon>
        <taxon>ecological metagenomes</taxon>
    </lineage>
</organism>
<feature type="region of interest" description="Disordered" evidence="1">
    <location>
        <begin position="1"/>
        <end position="38"/>
    </location>
</feature>
<feature type="compositionally biased region" description="Basic residues" evidence="1">
    <location>
        <begin position="7"/>
        <end position="19"/>
    </location>
</feature>
<reference evidence="2" key="1">
    <citation type="journal article" date="2015" name="Nature">
        <title>Complex archaea that bridge the gap between prokaryotes and eukaryotes.</title>
        <authorList>
            <person name="Spang A."/>
            <person name="Saw J.H."/>
            <person name="Jorgensen S.L."/>
            <person name="Zaremba-Niedzwiedzka K."/>
            <person name="Martijn J."/>
            <person name="Lind A.E."/>
            <person name="van Eijk R."/>
            <person name="Schleper C."/>
            <person name="Guy L."/>
            <person name="Ettema T.J."/>
        </authorList>
    </citation>
    <scope>NUCLEOTIDE SEQUENCE</scope>
</reference>
<evidence type="ECO:0000256" key="1">
    <source>
        <dbReference type="SAM" id="MobiDB-lite"/>
    </source>
</evidence>
<dbReference type="EMBL" id="LAZR01001620">
    <property type="protein sequence ID" value="KKN41862.1"/>
    <property type="molecule type" value="Genomic_DNA"/>
</dbReference>
<feature type="region of interest" description="Disordered" evidence="1">
    <location>
        <begin position="73"/>
        <end position="96"/>
    </location>
</feature>
<comment type="caution">
    <text evidence="2">The sequence shown here is derived from an EMBL/GenBank/DDBJ whole genome shotgun (WGS) entry which is preliminary data.</text>
</comment>
<name>A0A0F9QY25_9ZZZZ</name>